<keyword evidence="5" id="KW-0597">Phosphoprotein</keyword>
<keyword evidence="8" id="KW-0804">Transcription</keyword>
<dbReference type="Pfam" id="PF10497">
    <property type="entry name" value="zf-4CXXC_R1"/>
    <property type="match status" value="1"/>
</dbReference>
<evidence type="ECO:0000256" key="6">
    <source>
        <dbReference type="ARBA" id="ARBA00022843"/>
    </source>
</evidence>
<dbReference type="AlphaFoldDB" id="A0A167SGZ8"/>
<protein>
    <recommendedName>
        <fullName evidence="11">Zinc-finger domain-containing protein</fullName>
    </recommendedName>
</protein>
<dbReference type="PANTHER" id="PTHR31169:SF8">
    <property type="entry name" value="ZINC-FINGER DOMAIN OF MONOAMINE-OXIDASE A REPRESSOR R1 PROTEIN"/>
    <property type="match status" value="1"/>
</dbReference>
<evidence type="ECO:0000256" key="5">
    <source>
        <dbReference type="ARBA" id="ARBA00022553"/>
    </source>
</evidence>
<name>A0A167SGZ8_9AGAM</name>
<gene>
    <name evidence="12" type="ORF">FIBSPDRAFT_970857</name>
</gene>
<feature type="region of interest" description="Disordered" evidence="10">
    <location>
        <begin position="127"/>
        <end position="150"/>
    </location>
</feature>
<keyword evidence="7" id="KW-0805">Transcription regulation</keyword>
<dbReference type="EMBL" id="KV419388">
    <property type="protein sequence ID" value="KZP01910.1"/>
    <property type="molecule type" value="Genomic_DNA"/>
</dbReference>
<keyword evidence="4" id="KW-1017">Isopeptide bond</keyword>
<feature type="region of interest" description="Disordered" evidence="10">
    <location>
        <begin position="1"/>
        <end position="24"/>
    </location>
</feature>
<dbReference type="STRING" id="436010.A0A167SGZ8"/>
<evidence type="ECO:0000256" key="3">
    <source>
        <dbReference type="ARBA" id="ARBA00022490"/>
    </source>
</evidence>
<keyword evidence="9" id="KW-0539">Nucleus</keyword>
<sequence length="200" mass="22090">MADSDPDNGSVPSTGEAGFSHVHPNRVHGAGLKAVNKSFNRRSSSEPSSKTYCHQCRNRNLHPKMRCKGYRTVSRACRLSFCRNCINTRYPHIQFDENAYFVCPKCSGRCNCSACATARGEVYVSSRRGGRANDSVAAEQSEHSTLSGSSAPNDVATGYYSTLYHVNTGEEIGTGFTSYEGLNKQTTYLYTRDVKQEEED</sequence>
<evidence type="ECO:0000256" key="8">
    <source>
        <dbReference type="ARBA" id="ARBA00023163"/>
    </source>
</evidence>
<comment type="subcellular location">
    <subcellularLocation>
        <location evidence="2">Cytoplasm</location>
    </subcellularLocation>
    <subcellularLocation>
        <location evidence="1">Nucleus</location>
    </subcellularLocation>
</comment>
<evidence type="ECO:0000256" key="2">
    <source>
        <dbReference type="ARBA" id="ARBA00004496"/>
    </source>
</evidence>
<dbReference type="GO" id="GO:0005634">
    <property type="term" value="C:nucleus"/>
    <property type="evidence" value="ECO:0007669"/>
    <property type="project" value="UniProtKB-SubCell"/>
</dbReference>
<evidence type="ECO:0000313" key="13">
    <source>
        <dbReference type="Proteomes" id="UP000076532"/>
    </source>
</evidence>
<evidence type="ECO:0000256" key="4">
    <source>
        <dbReference type="ARBA" id="ARBA00022499"/>
    </source>
</evidence>
<organism evidence="12 13">
    <name type="scientific">Athelia psychrophila</name>
    <dbReference type="NCBI Taxonomy" id="1759441"/>
    <lineage>
        <taxon>Eukaryota</taxon>
        <taxon>Fungi</taxon>
        <taxon>Dikarya</taxon>
        <taxon>Basidiomycota</taxon>
        <taxon>Agaricomycotina</taxon>
        <taxon>Agaricomycetes</taxon>
        <taxon>Agaricomycetidae</taxon>
        <taxon>Atheliales</taxon>
        <taxon>Atheliaceae</taxon>
        <taxon>Athelia</taxon>
    </lineage>
</organism>
<evidence type="ECO:0000259" key="11">
    <source>
        <dbReference type="Pfam" id="PF10497"/>
    </source>
</evidence>
<proteinExistence type="predicted"/>
<keyword evidence="6" id="KW-0832">Ubl conjugation</keyword>
<evidence type="ECO:0000256" key="10">
    <source>
        <dbReference type="SAM" id="MobiDB-lite"/>
    </source>
</evidence>
<evidence type="ECO:0000313" key="12">
    <source>
        <dbReference type="EMBL" id="KZP01910.1"/>
    </source>
</evidence>
<evidence type="ECO:0000256" key="1">
    <source>
        <dbReference type="ARBA" id="ARBA00004123"/>
    </source>
</evidence>
<dbReference type="PANTHER" id="PTHR31169">
    <property type="entry name" value="OS05G0300700 PROTEIN"/>
    <property type="match status" value="1"/>
</dbReference>
<dbReference type="GO" id="GO:0005737">
    <property type="term" value="C:cytoplasm"/>
    <property type="evidence" value="ECO:0007669"/>
    <property type="project" value="UniProtKB-SubCell"/>
</dbReference>
<dbReference type="InterPro" id="IPR018866">
    <property type="entry name" value="Znf-4CXXC_R1"/>
</dbReference>
<feature type="domain" description="Zinc-finger" evidence="11">
    <location>
        <begin position="48"/>
        <end position="122"/>
    </location>
</feature>
<keyword evidence="13" id="KW-1185">Reference proteome</keyword>
<dbReference type="GO" id="GO:0006355">
    <property type="term" value="P:regulation of DNA-templated transcription"/>
    <property type="evidence" value="ECO:0007669"/>
    <property type="project" value="InterPro"/>
</dbReference>
<accession>A0A167SGZ8</accession>
<keyword evidence="3" id="KW-0963">Cytoplasm</keyword>
<dbReference type="OrthoDB" id="298344at2759"/>
<evidence type="ECO:0000256" key="7">
    <source>
        <dbReference type="ARBA" id="ARBA00023015"/>
    </source>
</evidence>
<reference evidence="12 13" key="1">
    <citation type="journal article" date="2016" name="Mol. Biol. Evol.">
        <title>Comparative Genomics of Early-Diverging Mushroom-Forming Fungi Provides Insights into the Origins of Lignocellulose Decay Capabilities.</title>
        <authorList>
            <person name="Nagy L.G."/>
            <person name="Riley R."/>
            <person name="Tritt A."/>
            <person name="Adam C."/>
            <person name="Daum C."/>
            <person name="Floudas D."/>
            <person name="Sun H."/>
            <person name="Yadav J.S."/>
            <person name="Pangilinan J."/>
            <person name="Larsson K.H."/>
            <person name="Matsuura K."/>
            <person name="Barry K."/>
            <person name="Labutti K."/>
            <person name="Kuo R."/>
            <person name="Ohm R.A."/>
            <person name="Bhattacharya S.S."/>
            <person name="Shirouzu T."/>
            <person name="Yoshinaga Y."/>
            <person name="Martin F.M."/>
            <person name="Grigoriev I.V."/>
            <person name="Hibbett D.S."/>
        </authorList>
    </citation>
    <scope>NUCLEOTIDE SEQUENCE [LARGE SCALE GENOMIC DNA]</scope>
    <source>
        <strain evidence="12 13">CBS 109695</strain>
    </source>
</reference>
<dbReference type="InterPro" id="IPR040221">
    <property type="entry name" value="CDCA7/CDA7L"/>
</dbReference>
<evidence type="ECO:0000256" key="9">
    <source>
        <dbReference type="ARBA" id="ARBA00023242"/>
    </source>
</evidence>
<dbReference type="Proteomes" id="UP000076532">
    <property type="component" value="Unassembled WGS sequence"/>
</dbReference>